<feature type="binding site" evidence="4">
    <location>
        <position position="319"/>
    </location>
    <ligand>
        <name>substrate</name>
    </ligand>
</feature>
<keyword evidence="7" id="KW-1185">Reference proteome</keyword>
<comment type="caution">
    <text evidence="6">The sequence shown here is derived from an EMBL/GenBank/DDBJ whole genome shotgun (WGS) entry which is preliminary data.</text>
</comment>
<dbReference type="CDD" id="cd00430">
    <property type="entry name" value="PLPDE_III_AR"/>
    <property type="match status" value="1"/>
</dbReference>
<dbReference type="SUPFAM" id="SSF51419">
    <property type="entry name" value="PLP-binding barrel"/>
    <property type="match status" value="1"/>
</dbReference>
<reference evidence="6 7" key="1">
    <citation type="journal article" date="2019" name="Int. J. Syst. Evol. Microbiol.">
        <title>The Global Catalogue of Microorganisms (GCM) 10K type strain sequencing project: providing services to taxonomists for standard genome sequencing and annotation.</title>
        <authorList>
            <consortium name="The Broad Institute Genomics Platform"/>
            <consortium name="The Broad Institute Genome Sequencing Center for Infectious Disease"/>
            <person name="Wu L."/>
            <person name="Ma J."/>
        </authorList>
    </citation>
    <scope>NUCLEOTIDE SEQUENCE [LARGE SCALE GENOMIC DNA]</scope>
    <source>
        <strain evidence="6 7">JCM 16009</strain>
    </source>
</reference>
<dbReference type="NCBIfam" id="TIGR00492">
    <property type="entry name" value="alr"/>
    <property type="match status" value="1"/>
</dbReference>
<evidence type="ECO:0000259" key="5">
    <source>
        <dbReference type="SMART" id="SM01005"/>
    </source>
</evidence>
<dbReference type="Pfam" id="PF01168">
    <property type="entry name" value="Ala_racemase_N"/>
    <property type="match status" value="1"/>
</dbReference>
<dbReference type="Gene3D" id="2.40.37.10">
    <property type="entry name" value="Lyase, Ornithine Decarboxylase, Chain A, domain 1"/>
    <property type="match status" value="1"/>
</dbReference>
<dbReference type="InterPro" id="IPR009006">
    <property type="entry name" value="Ala_racemase/Decarboxylase_C"/>
</dbReference>
<feature type="domain" description="Alanine racemase C-terminal" evidence="5">
    <location>
        <begin position="248"/>
        <end position="378"/>
    </location>
</feature>
<comment type="pathway">
    <text evidence="4">Amino-acid biosynthesis; D-alanine biosynthesis; D-alanine from L-alanine: step 1/1.</text>
</comment>
<evidence type="ECO:0000256" key="2">
    <source>
        <dbReference type="ARBA" id="ARBA00022898"/>
    </source>
</evidence>
<dbReference type="InterPro" id="IPR029066">
    <property type="entry name" value="PLP-binding_barrel"/>
</dbReference>
<dbReference type="HAMAP" id="MF_01201">
    <property type="entry name" value="Ala_racemase"/>
    <property type="match status" value="1"/>
</dbReference>
<dbReference type="PROSITE" id="PS00395">
    <property type="entry name" value="ALANINE_RACEMASE"/>
    <property type="match status" value="1"/>
</dbReference>
<feature type="binding site" evidence="4">
    <location>
        <position position="140"/>
    </location>
    <ligand>
        <name>substrate</name>
    </ligand>
</feature>
<evidence type="ECO:0000313" key="7">
    <source>
        <dbReference type="Proteomes" id="UP001500449"/>
    </source>
</evidence>
<keyword evidence="2 4" id="KW-0663">Pyridoxal phosphate</keyword>
<dbReference type="PRINTS" id="PR00992">
    <property type="entry name" value="ALARACEMASE"/>
</dbReference>
<accession>A0ABN2NNR6</accession>
<dbReference type="PANTHER" id="PTHR30511:SF0">
    <property type="entry name" value="ALANINE RACEMASE, CATABOLIC-RELATED"/>
    <property type="match status" value="1"/>
</dbReference>
<dbReference type="SUPFAM" id="SSF50621">
    <property type="entry name" value="Alanine racemase C-terminal domain-like"/>
    <property type="match status" value="1"/>
</dbReference>
<organism evidence="6 7">
    <name type="scientific">Pseudonocardia ailaonensis</name>
    <dbReference type="NCBI Taxonomy" id="367279"/>
    <lineage>
        <taxon>Bacteria</taxon>
        <taxon>Bacillati</taxon>
        <taxon>Actinomycetota</taxon>
        <taxon>Actinomycetes</taxon>
        <taxon>Pseudonocardiales</taxon>
        <taxon>Pseudonocardiaceae</taxon>
        <taxon>Pseudonocardia</taxon>
    </lineage>
</organism>
<keyword evidence="3 4" id="KW-0413">Isomerase</keyword>
<name>A0ABN2NNR6_9PSEU</name>
<dbReference type="SMART" id="SM01005">
    <property type="entry name" value="Ala_racemase_C"/>
    <property type="match status" value="1"/>
</dbReference>
<proteinExistence type="inferred from homology"/>
<dbReference type="InterPro" id="IPR020622">
    <property type="entry name" value="Ala_racemase_pyridoxalP-BS"/>
</dbReference>
<dbReference type="PANTHER" id="PTHR30511">
    <property type="entry name" value="ALANINE RACEMASE"/>
    <property type="match status" value="1"/>
</dbReference>
<dbReference type="Gene3D" id="3.20.20.10">
    <property type="entry name" value="Alanine racemase"/>
    <property type="match status" value="1"/>
</dbReference>
<dbReference type="Proteomes" id="UP001500449">
    <property type="component" value="Unassembled WGS sequence"/>
</dbReference>
<dbReference type="InterPro" id="IPR001608">
    <property type="entry name" value="Ala_racemase_N"/>
</dbReference>
<feature type="active site" description="Proton acceptor; specific for D-alanine" evidence="4">
    <location>
        <position position="42"/>
    </location>
</feature>
<comment type="similarity">
    <text evidence="4">Belongs to the alanine racemase family.</text>
</comment>
<comment type="cofactor">
    <cofactor evidence="1 4">
        <name>pyridoxal 5'-phosphate</name>
        <dbReference type="ChEBI" id="CHEBI:597326"/>
    </cofactor>
</comment>
<comment type="function">
    <text evidence="4">Catalyzes the interconversion of L-alanine and D-alanine. May also act on other amino acids.</text>
</comment>
<evidence type="ECO:0000256" key="3">
    <source>
        <dbReference type="ARBA" id="ARBA00023235"/>
    </source>
</evidence>
<dbReference type="InterPro" id="IPR000821">
    <property type="entry name" value="Ala_racemase"/>
</dbReference>
<dbReference type="EMBL" id="BAAAQK010000028">
    <property type="protein sequence ID" value="GAA1877532.1"/>
    <property type="molecule type" value="Genomic_DNA"/>
</dbReference>
<dbReference type="Pfam" id="PF00842">
    <property type="entry name" value="Ala_racemase_C"/>
    <property type="match status" value="1"/>
</dbReference>
<evidence type="ECO:0000256" key="4">
    <source>
        <dbReference type="HAMAP-Rule" id="MF_01201"/>
    </source>
</evidence>
<dbReference type="EC" id="5.1.1.1" evidence="4"/>
<dbReference type="RefSeq" id="WP_344427020.1">
    <property type="nucleotide sequence ID" value="NZ_BAAAQK010000028.1"/>
</dbReference>
<gene>
    <name evidence="6" type="primary">alr</name>
    <name evidence="6" type="ORF">GCM10009836_68680</name>
</gene>
<sequence>MPELPRHPPPRAEAHVDLEAIRHNVRYLSGAASGAATMAVVKADGYGHGAVQVARAALGSGASWLGVCTLEEALELRAAGIEAPVLSWLHLPAEDFAPAVTAGVDLSVASVRHLAAVLDGARRAGRHARLHLKIDTGLSRNGCPPADWPELLDAVEKAGEAVEVVAVWSHLAYADQPHHPTIDLQKGRLEEAWELARARGFAPIRHLANSAATMTRPDLHYDLVRPGIAVYGLDPLDRPVPESPLRPAMELRARVALVKRVAAGEGVSYGHEWTTPRETTLALVPVGYADGVPRRLNTGGRMQVHLAGAVRPVVGRVCMDQVVVDCGDDRVAEGEVAVLFGAGAGGGPTAQDWATELGTIHYEIATGVHGARVRRTYSGSGAGLDGAGE</sequence>
<evidence type="ECO:0000313" key="6">
    <source>
        <dbReference type="EMBL" id="GAA1877532.1"/>
    </source>
</evidence>
<protein>
    <recommendedName>
        <fullName evidence="4">Alanine racemase</fullName>
        <ecNumber evidence="4">5.1.1.1</ecNumber>
    </recommendedName>
</protein>
<feature type="active site" description="Proton acceptor; specific for L-alanine" evidence="4">
    <location>
        <position position="269"/>
    </location>
</feature>
<comment type="catalytic activity">
    <reaction evidence="4">
        <text>L-alanine = D-alanine</text>
        <dbReference type="Rhea" id="RHEA:20249"/>
        <dbReference type="ChEBI" id="CHEBI:57416"/>
        <dbReference type="ChEBI" id="CHEBI:57972"/>
        <dbReference type="EC" id="5.1.1.1"/>
    </reaction>
</comment>
<dbReference type="InterPro" id="IPR011079">
    <property type="entry name" value="Ala_racemase_C"/>
</dbReference>
<feature type="modified residue" description="N6-(pyridoxal phosphate)lysine" evidence="4">
    <location>
        <position position="42"/>
    </location>
</feature>
<evidence type="ECO:0000256" key="1">
    <source>
        <dbReference type="ARBA" id="ARBA00001933"/>
    </source>
</evidence>